<dbReference type="PANTHER" id="PTHR30386:SF26">
    <property type="entry name" value="TRANSPORT PROTEIN COMB"/>
    <property type="match status" value="1"/>
</dbReference>
<feature type="region of interest" description="Disordered" evidence="6">
    <location>
        <begin position="231"/>
        <end position="252"/>
    </location>
</feature>
<keyword evidence="8" id="KW-0012">Acyltransferase</keyword>
<evidence type="ECO:0000256" key="4">
    <source>
        <dbReference type="ARBA" id="ARBA00022989"/>
    </source>
</evidence>
<dbReference type="RefSeq" id="WP_116163493.1">
    <property type="nucleotide sequence ID" value="NZ_JACHJY010000013.1"/>
</dbReference>
<protein>
    <submittedName>
        <fullName evidence="8">Pyruvate/2-oxoglutarate dehydrogenase complex dihydrolipoamide acyltransferase (E2) component</fullName>
    </submittedName>
</protein>
<sequence>MQFRRNALSKLQSPEELDVPVRFARPQGRLVLAVTVVVMAAAGFWALTGTVTSKVNAPGLLTHAEGTYLLQSPVAGQVTEVLAEEGRPVAPGAPLLTVRTEQGDRRVRAVAGGRVTTLYARLGSVVTTGADVATVERVTDPDAPLRAVLYLPGDTAAALRVGAPVDLGVQSVPRDRYGVLRGRVAAVGRTPQTQAQLGAFLGDAGLAARFSRAGDPVAVLVTLDRSPATASGYAWSSSDGPPHAPESGTPVTGAVHLSAQRPVDWLLP</sequence>
<dbReference type="InterPro" id="IPR050739">
    <property type="entry name" value="MFP"/>
</dbReference>
<dbReference type="AlphaFoldDB" id="A0A7W7U7M8"/>
<evidence type="ECO:0000256" key="7">
    <source>
        <dbReference type="SAM" id="Phobius"/>
    </source>
</evidence>
<keyword evidence="9" id="KW-1185">Reference proteome</keyword>
<accession>A0A7W7U7M8</accession>
<gene>
    <name evidence="8" type="ORF">GGE06_007468</name>
</gene>
<keyword evidence="5 7" id="KW-0472">Membrane</keyword>
<dbReference type="Proteomes" id="UP000582643">
    <property type="component" value="Unassembled WGS sequence"/>
</dbReference>
<evidence type="ECO:0000256" key="6">
    <source>
        <dbReference type="SAM" id="MobiDB-lite"/>
    </source>
</evidence>
<dbReference type="InterPro" id="IPR011053">
    <property type="entry name" value="Single_hybrid_motif"/>
</dbReference>
<keyword evidence="8" id="KW-0670">Pyruvate</keyword>
<feature type="transmembrane region" description="Helical" evidence="7">
    <location>
        <begin position="30"/>
        <end position="47"/>
    </location>
</feature>
<keyword evidence="4 7" id="KW-1133">Transmembrane helix</keyword>
<evidence type="ECO:0000313" key="8">
    <source>
        <dbReference type="EMBL" id="MBB4986500.1"/>
    </source>
</evidence>
<keyword evidence="8" id="KW-0808">Transferase</keyword>
<keyword evidence="3 7" id="KW-0812">Transmembrane</keyword>
<evidence type="ECO:0000313" key="9">
    <source>
        <dbReference type="Proteomes" id="UP000582643"/>
    </source>
</evidence>
<reference evidence="8 9" key="1">
    <citation type="submission" date="2020-08" db="EMBL/GenBank/DDBJ databases">
        <title>Genomic Encyclopedia of Type Strains, Phase III (KMG-III): the genomes of soil and plant-associated and newly described type strains.</title>
        <authorList>
            <person name="Whitman W."/>
        </authorList>
    </citation>
    <scope>NUCLEOTIDE SEQUENCE [LARGE SCALE GENOMIC DNA]</scope>
    <source>
        <strain evidence="8 9">SFB5A</strain>
    </source>
</reference>
<dbReference type="GO" id="GO:0016020">
    <property type="term" value="C:membrane"/>
    <property type="evidence" value="ECO:0007669"/>
    <property type="project" value="UniProtKB-SubCell"/>
</dbReference>
<evidence type="ECO:0000256" key="3">
    <source>
        <dbReference type="ARBA" id="ARBA00022692"/>
    </source>
</evidence>
<organism evidence="8 9">
    <name type="scientific">Streptomyces nymphaeiformis</name>
    <dbReference type="NCBI Taxonomy" id="2663842"/>
    <lineage>
        <taxon>Bacteria</taxon>
        <taxon>Bacillati</taxon>
        <taxon>Actinomycetota</taxon>
        <taxon>Actinomycetes</taxon>
        <taxon>Kitasatosporales</taxon>
        <taxon>Streptomycetaceae</taxon>
        <taxon>Streptomyces</taxon>
    </lineage>
</organism>
<comment type="similarity">
    <text evidence="2">Belongs to the membrane fusion protein (MFP) (TC 8.A.1) family.</text>
</comment>
<proteinExistence type="inferred from homology"/>
<dbReference type="PANTHER" id="PTHR30386">
    <property type="entry name" value="MEMBRANE FUSION SUBUNIT OF EMRAB-TOLC MULTIDRUG EFFLUX PUMP"/>
    <property type="match status" value="1"/>
</dbReference>
<dbReference type="Gene3D" id="2.40.50.100">
    <property type="match status" value="1"/>
</dbReference>
<comment type="subcellular location">
    <subcellularLocation>
        <location evidence="1">Membrane</location>
        <topology evidence="1">Single-pass membrane protein</topology>
    </subcellularLocation>
</comment>
<evidence type="ECO:0000256" key="1">
    <source>
        <dbReference type="ARBA" id="ARBA00004167"/>
    </source>
</evidence>
<comment type="caution">
    <text evidence="8">The sequence shown here is derived from an EMBL/GenBank/DDBJ whole genome shotgun (WGS) entry which is preliminary data.</text>
</comment>
<evidence type="ECO:0000256" key="5">
    <source>
        <dbReference type="ARBA" id="ARBA00023136"/>
    </source>
</evidence>
<dbReference type="GO" id="GO:0016746">
    <property type="term" value="F:acyltransferase activity"/>
    <property type="evidence" value="ECO:0007669"/>
    <property type="project" value="UniProtKB-KW"/>
</dbReference>
<dbReference type="EMBL" id="JACHJY010000013">
    <property type="protein sequence ID" value="MBB4986500.1"/>
    <property type="molecule type" value="Genomic_DNA"/>
</dbReference>
<evidence type="ECO:0000256" key="2">
    <source>
        <dbReference type="ARBA" id="ARBA00009477"/>
    </source>
</evidence>
<name>A0A7W7U7M8_9ACTN</name>
<dbReference type="SUPFAM" id="SSF51230">
    <property type="entry name" value="Single hybrid motif"/>
    <property type="match status" value="1"/>
</dbReference>